<dbReference type="Pfam" id="PF00646">
    <property type="entry name" value="F-box"/>
    <property type="match status" value="1"/>
</dbReference>
<dbReference type="Pfam" id="PF24467">
    <property type="entry name" value="ARM_FBXO47"/>
    <property type="match status" value="1"/>
</dbReference>
<dbReference type="InterPro" id="IPR056622">
    <property type="entry name" value="ARM_FBXO47"/>
</dbReference>
<keyword evidence="5" id="KW-1185">Reference proteome</keyword>
<proteinExistence type="predicted"/>
<evidence type="ECO:0000313" key="5">
    <source>
        <dbReference type="Proteomes" id="UP000274756"/>
    </source>
</evidence>
<feature type="domain" description="FBXO47 ARM repeats region" evidence="2">
    <location>
        <begin position="200"/>
        <end position="459"/>
    </location>
</feature>
<evidence type="ECO:0000313" key="4">
    <source>
        <dbReference type="Proteomes" id="UP000038040"/>
    </source>
</evidence>
<dbReference type="InterPro" id="IPR038946">
    <property type="entry name" value="FBXO47"/>
</dbReference>
<evidence type="ECO:0000259" key="1">
    <source>
        <dbReference type="Pfam" id="PF00646"/>
    </source>
</evidence>
<feature type="domain" description="F-box" evidence="1">
    <location>
        <begin position="67"/>
        <end position="101"/>
    </location>
</feature>
<dbReference type="Proteomes" id="UP000038040">
    <property type="component" value="Unplaced"/>
</dbReference>
<protein>
    <submittedName>
        <fullName evidence="6">F-box domain-containing protein</fullName>
    </submittedName>
</protein>
<dbReference type="WBParaSite" id="DME_0000968501-mRNA-1">
    <property type="protein sequence ID" value="DME_0000968501-mRNA-1"/>
    <property type="gene ID" value="DME_0000968501"/>
</dbReference>
<evidence type="ECO:0000259" key="2">
    <source>
        <dbReference type="Pfam" id="PF24467"/>
    </source>
</evidence>
<dbReference type="OrthoDB" id="5785977at2759"/>
<dbReference type="PANTHER" id="PTHR34098">
    <property type="entry name" value="F-BOX ONLY PROTEIN 47"/>
    <property type="match status" value="1"/>
</dbReference>
<name>A0A0N4UP18_DRAME</name>
<reference evidence="3 5" key="2">
    <citation type="submission" date="2018-11" db="EMBL/GenBank/DDBJ databases">
        <authorList>
            <consortium name="Pathogen Informatics"/>
        </authorList>
    </citation>
    <scope>NUCLEOTIDE SEQUENCE [LARGE SCALE GENOMIC DNA]</scope>
</reference>
<dbReference type="Proteomes" id="UP000274756">
    <property type="component" value="Unassembled WGS sequence"/>
</dbReference>
<dbReference type="EMBL" id="UYYG01000122">
    <property type="protein sequence ID" value="VDN53341.1"/>
    <property type="molecule type" value="Genomic_DNA"/>
</dbReference>
<dbReference type="PANTHER" id="PTHR34098:SF1">
    <property type="entry name" value="F-BOX ONLY PROTEIN 47"/>
    <property type="match status" value="1"/>
</dbReference>
<organism evidence="4 6">
    <name type="scientific">Dracunculus medinensis</name>
    <name type="common">Guinea worm</name>
    <dbReference type="NCBI Taxonomy" id="318479"/>
    <lineage>
        <taxon>Eukaryota</taxon>
        <taxon>Metazoa</taxon>
        <taxon>Ecdysozoa</taxon>
        <taxon>Nematoda</taxon>
        <taxon>Chromadorea</taxon>
        <taxon>Rhabditida</taxon>
        <taxon>Spirurina</taxon>
        <taxon>Dracunculoidea</taxon>
        <taxon>Dracunculidae</taxon>
        <taxon>Dracunculus</taxon>
    </lineage>
</organism>
<dbReference type="InterPro" id="IPR001810">
    <property type="entry name" value="F-box_dom"/>
</dbReference>
<accession>A0A0N4UP18</accession>
<sequence length="460" mass="53537">MVNGLSEKREKIALFERKFKGEINKLLENIQVVPSSDNAYDTYDCLKTQLVANANVQIKTQLGMFTILPRELILVFFDHIPTNYLVKLSVLSKCFNELVLSYTLSGGATLRFTRESKRLLTDEEKMSGKDPFHCLILKSVTITFHSVKRRAYLRQFFHKNKVINDCYGWGRLFISFCGNWHFAECDKLMHDIMEFDNGFLKKLLHRVLTGKVGEFPDCEILVRRHLRGFFLDHEFKDPRDSIFWLSALIGCHDPIARRSRLLMILYGPTKFVNEKETIDWDILSNTTLRNFFESSEKIGPLSLSLSRIMTSECIQFNKYIWSENDLFNLMEDMTTSPEPWTLDNFVALLAHRPALIPVAFINRAIHGHTREIGQLFVQMKTVLYRWNINIYRALMDPLASTMKALPAAYKRTFLASIYESEAELLKELLSNEPFRRWKFMEELASLHSISQLMDALIANI</sequence>
<gene>
    <name evidence="3" type="ORF">DME_LOCUS3314</name>
</gene>
<evidence type="ECO:0000313" key="3">
    <source>
        <dbReference type="EMBL" id="VDN53341.1"/>
    </source>
</evidence>
<reference evidence="6" key="1">
    <citation type="submission" date="2017-02" db="UniProtKB">
        <authorList>
            <consortium name="WormBaseParasite"/>
        </authorList>
    </citation>
    <scope>IDENTIFICATION</scope>
</reference>
<dbReference type="AlphaFoldDB" id="A0A0N4UP18"/>
<evidence type="ECO:0000313" key="6">
    <source>
        <dbReference type="WBParaSite" id="DME_0000968501-mRNA-1"/>
    </source>
</evidence>